<protein>
    <submittedName>
        <fullName evidence="2">Uncharacterized protein</fullName>
    </submittedName>
</protein>
<dbReference type="OrthoDB" id="10427684at2759"/>
<evidence type="ECO:0000313" key="2">
    <source>
        <dbReference type="EMBL" id="RPB13516.1"/>
    </source>
</evidence>
<dbReference type="EMBL" id="ML119122">
    <property type="protein sequence ID" value="RPB13516.1"/>
    <property type="molecule type" value="Genomic_DNA"/>
</dbReference>
<evidence type="ECO:0000313" key="3">
    <source>
        <dbReference type="Proteomes" id="UP000277580"/>
    </source>
</evidence>
<organism evidence="2 3">
    <name type="scientific">Morchella conica CCBAS932</name>
    <dbReference type="NCBI Taxonomy" id="1392247"/>
    <lineage>
        <taxon>Eukaryota</taxon>
        <taxon>Fungi</taxon>
        <taxon>Dikarya</taxon>
        <taxon>Ascomycota</taxon>
        <taxon>Pezizomycotina</taxon>
        <taxon>Pezizomycetes</taxon>
        <taxon>Pezizales</taxon>
        <taxon>Morchellaceae</taxon>
        <taxon>Morchella</taxon>
    </lineage>
</organism>
<dbReference type="AlphaFoldDB" id="A0A3N4KSL9"/>
<name>A0A3N4KSL9_9PEZI</name>
<feature type="compositionally biased region" description="Basic and acidic residues" evidence="1">
    <location>
        <begin position="232"/>
        <end position="244"/>
    </location>
</feature>
<sequence>MDTIPLLPDSWSPTPVEVVDDIVGFLIQNPERSFAEVVNPNVGSGLGGLGIDRGDTVVKLSVTGNPFYASLDADFQFERNIRIGVPQDQKDVLGLEAGMVGISPSRIILHHNPKIGYESRETIKDAGSHTTGSRELRTRAHLELTPMNIRGTRDPQRTGGGIGEAVMGGFSRAAPEFGTQVSGMFDTSDNLTLNDQVDSHVRLALFKRKPEHDYRTHWQTEDEGEGQVDNGNCKEDEKEDEEGRNTLIFKKKNNKLEKKKSSSGTKKGDNSTKISKQRSRHKKNRLLSATEIAPAKLRNKTPLPSAPRLERLKISLGEEIADSKGYLEGCLVYDDFGRKVMGYKLDPF</sequence>
<accession>A0A3N4KSL9</accession>
<dbReference type="InParanoid" id="A0A3N4KSL9"/>
<feature type="compositionally biased region" description="Basic residues" evidence="1">
    <location>
        <begin position="275"/>
        <end position="285"/>
    </location>
</feature>
<feature type="region of interest" description="Disordered" evidence="1">
    <location>
        <begin position="213"/>
        <end position="288"/>
    </location>
</feature>
<feature type="compositionally biased region" description="Basic and acidic residues" evidence="1">
    <location>
        <begin position="254"/>
        <end position="270"/>
    </location>
</feature>
<keyword evidence="3" id="KW-1185">Reference proteome</keyword>
<dbReference type="Proteomes" id="UP000277580">
    <property type="component" value="Unassembled WGS sequence"/>
</dbReference>
<reference evidence="2 3" key="1">
    <citation type="journal article" date="2018" name="Nat. Ecol. Evol.">
        <title>Pezizomycetes genomes reveal the molecular basis of ectomycorrhizal truffle lifestyle.</title>
        <authorList>
            <person name="Murat C."/>
            <person name="Payen T."/>
            <person name="Noel B."/>
            <person name="Kuo A."/>
            <person name="Morin E."/>
            <person name="Chen J."/>
            <person name="Kohler A."/>
            <person name="Krizsan K."/>
            <person name="Balestrini R."/>
            <person name="Da Silva C."/>
            <person name="Montanini B."/>
            <person name="Hainaut M."/>
            <person name="Levati E."/>
            <person name="Barry K.W."/>
            <person name="Belfiori B."/>
            <person name="Cichocki N."/>
            <person name="Clum A."/>
            <person name="Dockter R.B."/>
            <person name="Fauchery L."/>
            <person name="Guy J."/>
            <person name="Iotti M."/>
            <person name="Le Tacon F."/>
            <person name="Lindquist E.A."/>
            <person name="Lipzen A."/>
            <person name="Malagnac F."/>
            <person name="Mello A."/>
            <person name="Molinier V."/>
            <person name="Miyauchi S."/>
            <person name="Poulain J."/>
            <person name="Riccioni C."/>
            <person name="Rubini A."/>
            <person name="Sitrit Y."/>
            <person name="Splivallo R."/>
            <person name="Traeger S."/>
            <person name="Wang M."/>
            <person name="Zifcakova L."/>
            <person name="Wipf D."/>
            <person name="Zambonelli A."/>
            <person name="Paolocci F."/>
            <person name="Nowrousian M."/>
            <person name="Ottonello S."/>
            <person name="Baldrian P."/>
            <person name="Spatafora J.W."/>
            <person name="Henrissat B."/>
            <person name="Nagy L.G."/>
            <person name="Aury J.M."/>
            <person name="Wincker P."/>
            <person name="Grigoriev I.V."/>
            <person name="Bonfante P."/>
            <person name="Martin F.M."/>
        </authorList>
    </citation>
    <scope>NUCLEOTIDE SEQUENCE [LARGE SCALE GENOMIC DNA]</scope>
    <source>
        <strain evidence="2 3">CCBAS932</strain>
    </source>
</reference>
<proteinExistence type="predicted"/>
<gene>
    <name evidence="2" type="ORF">P167DRAFT_573185</name>
</gene>
<evidence type="ECO:0000256" key="1">
    <source>
        <dbReference type="SAM" id="MobiDB-lite"/>
    </source>
</evidence>